<dbReference type="PANTHER" id="PTHR10098">
    <property type="entry name" value="RAPSYN-RELATED"/>
    <property type="match status" value="1"/>
</dbReference>
<dbReference type="Pfam" id="PF12770">
    <property type="entry name" value="CHAT"/>
    <property type="match status" value="1"/>
</dbReference>
<dbReference type="InterPro" id="IPR024983">
    <property type="entry name" value="CHAT_dom"/>
</dbReference>
<evidence type="ECO:0000313" key="2">
    <source>
        <dbReference type="EMBL" id="QDQ15638.1"/>
    </source>
</evidence>
<evidence type="ECO:0000259" key="1">
    <source>
        <dbReference type="Pfam" id="PF12770"/>
    </source>
</evidence>
<evidence type="ECO:0000313" key="3">
    <source>
        <dbReference type="Proteomes" id="UP000316806"/>
    </source>
</evidence>
<proteinExistence type="predicted"/>
<dbReference type="EMBL" id="CP040916">
    <property type="protein sequence ID" value="QDQ15638.1"/>
    <property type="molecule type" value="Genomic_DNA"/>
</dbReference>
<protein>
    <submittedName>
        <fullName evidence="2">CHAT domain-containing protein</fullName>
    </submittedName>
</protein>
<name>A0A516RIZ8_STRST</name>
<dbReference type="Proteomes" id="UP000316806">
    <property type="component" value="Chromosome"/>
</dbReference>
<organism evidence="2 3">
    <name type="scientific">Streptomyces spectabilis</name>
    <dbReference type="NCBI Taxonomy" id="68270"/>
    <lineage>
        <taxon>Bacteria</taxon>
        <taxon>Bacillati</taxon>
        <taxon>Actinomycetota</taxon>
        <taxon>Actinomycetes</taxon>
        <taxon>Kitasatosporales</taxon>
        <taxon>Streptomycetaceae</taxon>
        <taxon>Streptomyces</taxon>
    </lineage>
</organism>
<sequence>MDLAHDVIRILLTGEPGLGREAARPEHPLVASARALATGEPRRALRRLAGVREPGATDDMAAALRVTAHALDLNWYPGGGGAVLAEGDAERLAAGPPRQPAPDTALVEFCAARFLPRLLSARGIVENARTGGDHWAVAHVLRDTERQANDVPGADAALTRWVRAHVHLAAADVARRAGRDADVLAALDRCRHDAHGDPWVLARVYLLQGDAALTPCSHPDLLGLRLSPTEAAAPGTAPEDVPADPAMARAHYEAADALYARLPAPRGRARVALRLAHLARTCGDGPARVRAGERAAALADRAGAGSLAALATTHRLLDRLADGSDADRRDLDGLARWCRDDGSSSYLKGLVRLLLARAAAWQREGLTLAALRCLRAARFVTARITAPLEADLTDRAYVDLVDRLNFRQASTVLLAADTAQATAALRARDADERSWLRAAELALALDRAVEALADPDLKAVAQARLGEVAAAAERLAGSWPPARQAIDIVRESLRRAPAQLLRYRGRRALEAGFRDEAHAVLRAALDRAGDDALLRTALLYELGLRRQAHALASLLFRRGGLHPDHAVSLFLRLGDPQTARHALGLLDEMSWAGDPDRPWEDLARRAELAEALGDHTTAARVGEDAVTRFEQWSDQLVRDVLRTSMTDDVNVAAMYHIAARAHLCRADEARHAPAGPTADSPHDTVDPDAERALAFELSDRCRGIAVDVLRALDDLPPGPPLDAARRWLRAGSAWAAAYEGLVDSVSGDAAHTPSAARLRATVLAAEDELEAAETHVATHAPGLLRGRADDERWIRGTRLEAVRAALPDDALLLMYETFDDDLVTWAVDRHGAHHTRRTVHHRDLACAVRRFHSACAGGHHDTADAGALARLLLDPVADAVRSRRRLYVVPHRALTLVPFAVLPVGDVPLGERCVISQLPSASLITRPGCGRAPGRDAPALLVGDPAYAPGRGLARLPGTATEVRAIARLLGTEPLLGDAATAAAVTASAPGRAILHLATHGVLHERGPHRSHVALAGHDRLTVGDVTGLDLTADLVVLSACHTGRGTATAGGDVIGLVRAAVAAGARHAVVSLWPVDDASGAVLMTYFYEALLARPGTPVADALTSAQRRLRALDADGRAGAYERLREATGGGAAAGCARDGRPPTALTRHTSPLPYHWAPFIHIGG</sequence>
<dbReference type="AlphaFoldDB" id="A0A516RIZ8"/>
<feature type="domain" description="CHAT" evidence="1">
    <location>
        <begin position="864"/>
        <end position="1166"/>
    </location>
</feature>
<reference evidence="2 3" key="1">
    <citation type="journal article" date="2019" name="J. Ind. Microbiol. Biotechnol.">
        <title>The complete genomic sequence of Streptomyces spectabilis NRRL-2792 and identification of secondary metabolite biosynthetic gene clusters.</title>
        <authorList>
            <person name="Sinha A."/>
            <person name="Phillips-Salemka S."/>
            <person name="Niraula T.A."/>
            <person name="Short K.A."/>
            <person name="Niraula N.P."/>
        </authorList>
    </citation>
    <scope>NUCLEOTIDE SEQUENCE [LARGE SCALE GENOMIC DNA]</scope>
    <source>
        <strain evidence="2 3">NRRL 2792</strain>
    </source>
</reference>
<dbReference type="PANTHER" id="PTHR10098:SF108">
    <property type="entry name" value="TETRATRICOPEPTIDE REPEAT PROTEIN 28"/>
    <property type="match status" value="1"/>
</dbReference>
<dbReference type="RefSeq" id="WP_144322840.1">
    <property type="nucleotide sequence ID" value="NZ_CP040916.1"/>
</dbReference>
<gene>
    <name evidence="2" type="ORF">FH965_38020</name>
</gene>
<accession>A0A516RIZ8</accession>